<dbReference type="PANTHER" id="PTHR10954:SF18">
    <property type="entry name" value="RIBONUCLEASE HII"/>
    <property type="match status" value="1"/>
</dbReference>
<evidence type="ECO:0000256" key="15">
    <source>
        <dbReference type="PROSITE-ProRule" id="PRU01319"/>
    </source>
</evidence>
<dbReference type="EMBL" id="LR778114">
    <property type="protein sequence ID" value="CAB1129080.1"/>
    <property type="molecule type" value="Genomic_DNA"/>
</dbReference>
<comment type="similarity">
    <text evidence="5 14 16">Belongs to the RNase HII family.</text>
</comment>
<keyword evidence="9 14" id="KW-0540">Nuclease</keyword>
<dbReference type="GO" id="GO:0030145">
    <property type="term" value="F:manganese ion binding"/>
    <property type="evidence" value="ECO:0007669"/>
    <property type="project" value="UniProtKB-UniRule"/>
</dbReference>
<organism evidence="18 19">
    <name type="scientific">Candidatus Hydrogenisulfobacillus filiaventi</name>
    <dbReference type="NCBI Taxonomy" id="2707344"/>
    <lineage>
        <taxon>Bacteria</taxon>
        <taxon>Bacillati</taxon>
        <taxon>Bacillota</taxon>
        <taxon>Clostridia</taxon>
        <taxon>Eubacteriales</taxon>
        <taxon>Clostridiales Family XVII. Incertae Sedis</taxon>
        <taxon>Candidatus Hydrogenisulfobacillus</taxon>
    </lineage>
</organism>
<evidence type="ECO:0000256" key="3">
    <source>
        <dbReference type="ARBA" id="ARBA00004065"/>
    </source>
</evidence>
<dbReference type="GO" id="GO:0043137">
    <property type="term" value="P:DNA replication, removal of RNA primer"/>
    <property type="evidence" value="ECO:0007669"/>
    <property type="project" value="TreeGrafter"/>
</dbReference>
<evidence type="ECO:0000256" key="9">
    <source>
        <dbReference type="ARBA" id="ARBA00022722"/>
    </source>
</evidence>
<dbReference type="InterPro" id="IPR012337">
    <property type="entry name" value="RNaseH-like_sf"/>
</dbReference>
<keyword evidence="12 14" id="KW-0378">Hydrolase</keyword>
<evidence type="ECO:0000256" key="13">
    <source>
        <dbReference type="ARBA" id="ARBA00023211"/>
    </source>
</evidence>
<evidence type="ECO:0000256" key="8">
    <source>
        <dbReference type="ARBA" id="ARBA00022490"/>
    </source>
</evidence>
<dbReference type="CDD" id="cd07182">
    <property type="entry name" value="RNase_HII_bacteria_HII_like"/>
    <property type="match status" value="1"/>
</dbReference>
<keyword evidence="10 14" id="KW-0479">Metal-binding</keyword>
<keyword evidence="19" id="KW-1185">Reference proteome</keyword>
<comment type="catalytic activity">
    <reaction evidence="1 14 15 16">
        <text>Endonucleolytic cleavage to 5'-phosphomonoester.</text>
        <dbReference type="EC" id="3.1.26.4"/>
    </reaction>
</comment>
<dbReference type="SUPFAM" id="SSF53098">
    <property type="entry name" value="Ribonuclease H-like"/>
    <property type="match status" value="1"/>
</dbReference>
<evidence type="ECO:0000256" key="16">
    <source>
        <dbReference type="RuleBase" id="RU003515"/>
    </source>
</evidence>
<accession>A0A6F8ZGL2</accession>
<evidence type="ECO:0000259" key="17">
    <source>
        <dbReference type="PROSITE" id="PS51975"/>
    </source>
</evidence>
<gene>
    <name evidence="14 18" type="primary">rnhB</name>
    <name evidence="18" type="ORF">R50_1579</name>
</gene>
<dbReference type="GO" id="GO:0032299">
    <property type="term" value="C:ribonuclease H2 complex"/>
    <property type="evidence" value="ECO:0007669"/>
    <property type="project" value="TreeGrafter"/>
</dbReference>
<dbReference type="InterPro" id="IPR024567">
    <property type="entry name" value="RNase_HII/HIII_dom"/>
</dbReference>
<reference evidence="18 19" key="1">
    <citation type="submission" date="2020-02" db="EMBL/GenBank/DDBJ databases">
        <authorList>
            <person name="Hogendoorn C."/>
        </authorList>
    </citation>
    <scope>NUCLEOTIDE SEQUENCE [LARGE SCALE GENOMIC DNA]</scope>
    <source>
        <strain evidence="18">R501</strain>
    </source>
</reference>
<evidence type="ECO:0000313" key="19">
    <source>
        <dbReference type="Proteomes" id="UP000503399"/>
    </source>
</evidence>
<evidence type="ECO:0000256" key="5">
    <source>
        <dbReference type="ARBA" id="ARBA00007383"/>
    </source>
</evidence>
<evidence type="ECO:0000256" key="7">
    <source>
        <dbReference type="ARBA" id="ARBA00019179"/>
    </source>
</evidence>
<dbReference type="InterPro" id="IPR036397">
    <property type="entry name" value="RNaseH_sf"/>
</dbReference>
<dbReference type="PANTHER" id="PTHR10954">
    <property type="entry name" value="RIBONUCLEASE H2 SUBUNIT A"/>
    <property type="match status" value="1"/>
</dbReference>
<dbReference type="InterPro" id="IPR001352">
    <property type="entry name" value="RNase_HII/HIII"/>
</dbReference>
<keyword evidence="13 14" id="KW-0464">Manganese</keyword>
<feature type="domain" description="RNase H type-2" evidence="17">
    <location>
        <begin position="19"/>
        <end position="210"/>
    </location>
</feature>
<name>A0A6F8ZGL2_9FIRM</name>
<evidence type="ECO:0000256" key="12">
    <source>
        <dbReference type="ARBA" id="ARBA00022801"/>
    </source>
</evidence>
<evidence type="ECO:0000256" key="1">
    <source>
        <dbReference type="ARBA" id="ARBA00000077"/>
    </source>
</evidence>
<dbReference type="PROSITE" id="PS51975">
    <property type="entry name" value="RNASE_H_2"/>
    <property type="match status" value="1"/>
</dbReference>
<dbReference type="AlphaFoldDB" id="A0A6F8ZGL2"/>
<dbReference type="HAMAP" id="MF_00052_B">
    <property type="entry name" value="RNase_HII_B"/>
    <property type="match status" value="1"/>
</dbReference>
<dbReference type="Pfam" id="PF01351">
    <property type="entry name" value="RNase_HII"/>
    <property type="match status" value="1"/>
</dbReference>
<dbReference type="GO" id="GO:0005737">
    <property type="term" value="C:cytoplasm"/>
    <property type="evidence" value="ECO:0007669"/>
    <property type="project" value="UniProtKB-SubCell"/>
</dbReference>
<dbReference type="GO" id="GO:0003723">
    <property type="term" value="F:RNA binding"/>
    <property type="evidence" value="ECO:0007669"/>
    <property type="project" value="UniProtKB-UniRule"/>
</dbReference>
<keyword evidence="11 14" id="KW-0255">Endonuclease</keyword>
<dbReference type="Gene3D" id="3.30.420.10">
    <property type="entry name" value="Ribonuclease H-like superfamily/Ribonuclease H"/>
    <property type="match status" value="1"/>
</dbReference>
<dbReference type="GO" id="GO:0006298">
    <property type="term" value="P:mismatch repair"/>
    <property type="evidence" value="ECO:0007669"/>
    <property type="project" value="TreeGrafter"/>
</dbReference>
<protein>
    <recommendedName>
        <fullName evidence="7 14">Ribonuclease HII</fullName>
        <shortName evidence="14">RNase HII</shortName>
        <ecNumber evidence="6 14">3.1.26.4</ecNumber>
    </recommendedName>
</protein>
<proteinExistence type="inferred from homology"/>
<evidence type="ECO:0000256" key="2">
    <source>
        <dbReference type="ARBA" id="ARBA00001946"/>
    </source>
</evidence>
<dbReference type="InterPro" id="IPR022898">
    <property type="entry name" value="RNase_HII"/>
</dbReference>
<dbReference type="Proteomes" id="UP000503399">
    <property type="component" value="Chromosome"/>
</dbReference>
<dbReference type="EC" id="3.1.26.4" evidence="6 14"/>
<comment type="cofactor">
    <cofactor evidence="2">
        <name>Mg(2+)</name>
        <dbReference type="ChEBI" id="CHEBI:18420"/>
    </cofactor>
</comment>
<evidence type="ECO:0000256" key="6">
    <source>
        <dbReference type="ARBA" id="ARBA00012180"/>
    </source>
</evidence>
<dbReference type="KEGG" id="hfv:R50_1579"/>
<feature type="binding site" evidence="14 15">
    <location>
        <position position="26"/>
    </location>
    <ligand>
        <name>a divalent metal cation</name>
        <dbReference type="ChEBI" id="CHEBI:60240"/>
    </ligand>
</feature>
<feature type="binding site" evidence="14 15">
    <location>
        <position position="120"/>
    </location>
    <ligand>
        <name>a divalent metal cation</name>
        <dbReference type="ChEBI" id="CHEBI:60240"/>
    </ligand>
</feature>
<dbReference type="NCBIfam" id="NF000595">
    <property type="entry name" value="PRK00015.1-3"/>
    <property type="match status" value="1"/>
</dbReference>
<evidence type="ECO:0000313" key="18">
    <source>
        <dbReference type="EMBL" id="CAB1129080.1"/>
    </source>
</evidence>
<comment type="function">
    <text evidence="3 14 16">Endonuclease that specifically degrades the RNA of RNA-DNA hybrids.</text>
</comment>
<comment type="subcellular location">
    <subcellularLocation>
        <location evidence="4 14">Cytoplasm</location>
    </subcellularLocation>
</comment>
<evidence type="ECO:0000256" key="14">
    <source>
        <dbReference type="HAMAP-Rule" id="MF_00052"/>
    </source>
</evidence>
<feature type="binding site" evidence="14 15">
    <location>
        <position position="25"/>
    </location>
    <ligand>
        <name>a divalent metal cation</name>
        <dbReference type="ChEBI" id="CHEBI:60240"/>
    </ligand>
</feature>
<dbReference type="GO" id="GO:0004523">
    <property type="term" value="F:RNA-DNA hybrid ribonuclease activity"/>
    <property type="evidence" value="ECO:0007669"/>
    <property type="project" value="UniProtKB-UniRule"/>
</dbReference>
<evidence type="ECO:0000256" key="10">
    <source>
        <dbReference type="ARBA" id="ARBA00022723"/>
    </source>
</evidence>
<evidence type="ECO:0000256" key="4">
    <source>
        <dbReference type="ARBA" id="ARBA00004496"/>
    </source>
</evidence>
<sequence length="211" mass="22559">MREAAWPRLWAAEAPWRSRRLAGVDEAGRGPLAGPVVAAAVVLPPRPDGELLAGLNDSKLLTPPVRERLFVAICSQAVAVGVGMVPPAEIDRLNILEATRLAMYLALARLPAPPEVVLSDAVTVPGTWELVAVPRADATFASVAAASVVAKVVRDRYMLALDRQYPHYGFGRHKGYATPEHRAALETWGPSPAHRRSFLHAEGGAEADGDV</sequence>
<comment type="cofactor">
    <cofactor evidence="14 15">
        <name>Mn(2+)</name>
        <dbReference type="ChEBI" id="CHEBI:29035"/>
    </cofactor>
    <cofactor evidence="14 15">
        <name>Mg(2+)</name>
        <dbReference type="ChEBI" id="CHEBI:18420"/>
    </cofactor>
    <text evidence="14 15">Manganese or magnesium. Binds 1 divalent metal ion per monomer in the absence of substrate. May bind a second metal ion after substrate binding.</text>
</comment>
<evidence type="ECO:0000256" key="11">
    <source>
        <dbReference type="ARBA" id="ARBA00022759"/>
    </source>
</evidence>
<keyword evidence="8 14" id="KW-0963">Cytoplasm</keyword>